<protein>
    <submittedName>
        <fullName evidence="2">Transposase IS66 family protein</fullName>
    </submittedName>
</protein>
<dbReference type="Proteomes" id="UP000184447">
    <property type="component" value="Unassembled WGS sequence"/>
</dbReference>
<evidence type="ECO:0000313" key="3">
    <source>
        <dbReference type="Proteomes" id="UP000184447"/>
    </source>
</evidence>
<sequence>MHDGFKTYNKYTKCNHSLCNAHILRELNGITDLQKQEWAVPMKKLLLEIKKEVDLSYGTHNALPLNKIEDFEVKYDKILKAGFDEDYAKNIELYSEKKVKKSVSLNLLNRLSGYKEEILAFMYDFDIPFDNNLAERDLRMAKVKQKISGTFRSSEGASAFTRIRGYVSTVRKQGKNTLDCIKSVFTATPFNPTLEYENVR</sequence>
<keyword evidence="3" id="KW-1185">Reference proteome</keyword>
<name>A0A1M5RBI1_9CLOT</name>
<dbReference type="PANTHER" id="PTHR33678:SF1">
    <property type="entry name" value="BLL1576 PROTEIN"/>
    <property type="match status" value="1"/>
</dbReference>
<organism evidence="2 3">
    <name type="scientific">Clostridium grantii DSM 8605</name>
    <dbReference type="NCBI Taxonomy" id="1121316"/>
    <lineage>
        <taxon>Bacteria</taxon>
        <taxon>Bacillati</taxon>
        <taxon>Bacillota</taxon>
        <taxon>Clostridia</taxon>
        <taxon>Eubacteriales</taxon>
        <taxon>Clostridiaceae</taxon>
        <taxon>Clostridium</taxon>
    </lineage>
</organism>
<dbReference type="InterPro" id="IPR052344">
    <property type="entry name" value="Transposase-related"/>
</dbReference>
<evidence type="ECO:0000259" key="1">
    <source>
        <dbReference type="Pfam" id="PF03050"/>
    </source>
</evidence>
<gene>
    <name evidence="2" type="ORF">SAMN02745207_00431</name>
</gene>
<evidence type="ECO:0000313" key="2">
    <source>
        <dbReference type="EMBL" id="SHH23528.1"/>
    </source>
</evidence>
<dbReference type="EMBL" id="FQXM01000003">
    <property type="protein sequence ID" value="SHH23528.1"/>
    <property type="molecule type" value="Genomic_DNA"/>
</dbReference>
<dbReference type="PANTHER" id="PTHR33678">
    <property type="entry name" value="BLL1576 PROTEIN"/>
    <property type="match status" value="1"/>
</dbReference>
<dbReference type="STRING" id="1121316.SAMN02745207_00431"/>
<dbReference type="Pfam" id="PF03050">
    <property type="entry name" value="DDE_Tnp_IS66"/>
    <property type="match status" value="1"/>
</dbReference>
<feature type="domain" description="Transposase IS66 central" evidence="1">
    <location>
        <begin position="1"/>
        <end position="158"/>
    </location>
</feature>
<dbReference type="InterPro" id="IPR004291">
    <property type="entry name" value="Transposase_IS66_central"/>
</dbReference>
<reference evidence="2 3" key="1">
    <citation type="submission" date="2016-11" db="EMBL/GenBank/DDBJ databases">
        <authorList>
            <person name="Jaros S."/>
            <person name="Januszkiewicz K."/>
            <person name="Wedrychowicz H."/>
        </authorList>
    </citation>
    <scope>NUCLEOTIDE SEQUENCE [LARGE SCALE GENOMIC DNA]</scope>
    <source>
        <strain evidence="2 3">DSM 8605</strain>
    </source>
</reference>
<accession>A0A1M5RBI1</accession>
<proteinExistence type="predicted"/>
<dbReference type="AlphaFoldDB" id="A0A1M5RBI1"/>